<gene>
    <name evidence="1" type="ORF">IFR04_007976</name>
</gene>
<evidence type="ECO:0000313" key="2">
    <source>
        <dbReference type="Proteomes" id="UP000664132"/>
    </source>
</evidence>
<reference evidence="1" key="1">
    <citation type="submission" date="2021-02" db="EMBL/GenBank/DDBJ databases">
        <title>Genome sequence Cadophora malorum strain M34.</title>
        <authorList>
            <person name="Stefanovic E."/>
            <person name="Vu D."/>
            <person name="Scully C."/>
            <person name="Dijksterhuis J."/>
            <person name="Roader J."/>
            <person name="Houbraken J."/>
        </authorList>
    </citation>
    <scope>NUCLEOTIDE SEQUENCE</scope>
    <source>
        <strain evidence="1">M34</strain>
    </source>
</reference>
<name>A0A8H7TFT4_9HELO</name>
<sequence length="288" mass="33095">MIDCTLPVSIKRLKEISLYPVIRMGVRGVRVNMKFYSAELAADVQLFARYHTRNLQQSADQTEVMAIRDQHLLDHSHRRFLLMPASEVQGRLKKGRHIIAAWDSIQDGHGDQGSEYHNALRTAHERYRMLYEDQQRQQADQSYIEGISTSIARMPLATRLEIDESSSSRFDRRSSDKAFLRWIESTESLVRGMLAPITWREARDCDLECPTSDILINLPIAIHRAGRFLAAYYVGSSLLEDPFATNSEDDFLVFSVAMQKLKTFSFCPCEVPDTDHWSSEGSMSRIRM</sequence>
<dbReference type="EMBL" id="JAFJYH010000118">
    <property type="protein sequence ID" value="KAG4418852.1"/>
    <property type="molecule type" value="Genomic_DNA"/>
</dbReference>
<evidence type="ECO:0000313" key="1">
    <source>
        <dbReference type="EMBL" id="KAG4418852.1"/>
    </source>
</evidence>
<dbReference type="Proteomes" id="UP000664132">
    <property type="component" value="Unassembled WGS sequence"/>
</dbReference>
<dbReference type="OrthoDB" id="3556398at2759"/>
<accession>A0A8H7TFT4</accession>
<protein>
    <submittedName>
        <fullName evidence="1">Uncharacterized protein</fullName>
    </submittedName>
</protein>
<dbReference type="AlphaFoldDB" id="A0A8H7TFT4"/>
<keyword evidence="2" id="KW-1185">Reference proteome</keyword>
<proteinExistence type="predicted"/>
<organism evidence="1 2">
    <name type="scientific">Cadophora malorum</name>
    <dbReference type="NCBI Taxonomy" id="108018"/>
    <lineage>
        <taxon>Eukaryota</taxon>
        <taxon>Fungi</taxon>
        <taxon>Dikarya</taxon>
        <taxon>Ascomycota</taxon>
        <taxon>Pezizomycotina</taxon>
        <taxon>Leotiomycetes</taxon>
        <taxon>Helotiales</taxon>
        <taxon>Ploettnerulaceae</taxon>
        <taxon>Cadophora</taxon>
    </lineage>
</organism>
<comment type="caution">
    <text evidence="1">The sequence shown here is derived from an EMBL/GenBank/DDBJ whole genome shotgun (WGS) entry which is preliminary data.</text>
</comment>